<evidence type="ECO:0000313" key="8">
    <source>
        <dbReference type="EMBL" id="GIH35900.1"/>
    </source>
</evidence>
<feature type="transmembrane region" description="Helical" evidence="7">
    <location>
        <begin position="219"/>
        <end position="240"/>
    </location>
</feature>
<dbReference type="Proteomes" id="UP000651728">
    <property type="component" value="Unassembled WGS sequence"/>
</dbReference>
<feature type="transmembrane region" description="Helical" evidence="7">
    <location>
        <begin position="165"/>
        <end position="189"/>
    </location>
</feature>
<keyword evidence="9" id="KW-1185">Reference proteome</keyword>
<dbReference type="Pfam" id="PF00950">
    <property type="entry name" value="ABC-3"/>
    <property type="match status" value="1"/>
</dbReference>
<feature type="transmembrane region" description="Helical" evidence="7">
    <location>
        <begin position="12"/>
        <end position="35"/>
    </location>
</feature>
<sequence length="299" mass="30964">MIFFEPFQLPFMARALAELVVLGALAGTVGVLVLLRRLAFVSDTLTHTVFPGVVIGHIMAGDGGVFWGALAAGVVTAVLLTLLTARRRVSEDAALAVLLTTLFAVGVVLVSRQTGFTSDLTAFLFGRVLTVTEEQLVQTAVVTVLVVALLAALRRPLLLRAFDPVGARAAGVRVGLLDLVVNVAVALVVVAAVKAVGTILVIALLIVPAAAARALSDRLVVIVPLAALLGAAAGWLGLVASYEASIGYGLRLASGATVVLVLVGLYGLAHAAAFARRRAKLDQARRRVTSEELDVLEAA</sequence>
<protein>
    <submittedName>
        <fullName evidence="8">Membrane protein</fullName>
    </submittedName>
</protein>
<dbReference type="PANTHER" id="PTHR30477:SF13">
    <property type="entry name" value="IRON TRANSPORT SYSTEM MEMBRANE PROTEIN HI_0360-RELATED"/>
    <property type="match status" value="1"/>
</dbReference>
<evidence type="ECO:0000313" key="9">
    <source>
        <dbReference type="Proteomes" id="UP000651728"/>
    </source>
</evidence>
<comment type="similarity">
    <text evidence="2 6">Belongs to the ABC-3 integral membrane protein family.</text>
</comment>
<feature type="transmembrane region" description="Helical" evidence="7">
    <location>
        <begin position="40"/>
        <end position="59"/>
    </location>
</feature>
<evidence type="ECO:0000256" key="1">
    <source>
        <dbReference type="ARBA" id="ARBA00004141"/>
    </source>
</evidence>
<keyword evidence="3 6" id="KW-0812">Transmembrane</keyword>
<evidence type="ECO:0000256" key="5">
    <source>
        <dbReference type="ARBA" id="ARBA00023136"/>
    </source>
</evidence>
<dbReference type="SUPFAM" id="SSF81345">
    <property type="entry name" value="ABC transporter involved in vitamin B12 uptake, BtuC"/>
    <property type="match status" value="1"/>
</dbReference>
<feature type="transmembrane region" description="Helical" evidence="7">
    <location>
        <begin position="252"/>
        <end position="275"/>
    </location>
</feature>
<dbReference type="PANTHER" id="PTHR30477">
    <property type="entry name" value="ABC-TRANSPORTER METAL-BINDING PROTEIN"/>
    <property type="match status" value="1"/>
</dbReference>
<keyword evidence="5 7" id="KW-0472">Membrane</keyword>
<proteinExistence type="inferred from homology"/>
<gene>
    <name evidence="8" type="ORF">Mam01_60640</name>
</gene>
<evidence type="ECO:0000256" key="2">
    <source>
        <dbReference type="ARBA" id="ARBA00008034"/>
    </source>
</evidence>
<name>A0ABQ4FM59_9ACTN</name>
<comment type="subcellular location">
    <subcellularLocation>
        <location evidence="6">Cell membrane</location>
        <topology evidence="6">Multi-pass membrane protein</topology>
    </subcellularLocation>
    <subcellularLocation>
        <location evidence="1">Membrane</location>
        <topology evidence="1">Multi-pass membrane protein</topology>
    </subcellularLocation>
</comment>
<dbReference type="InterPro" id="IPR037294">
    <property type="entry name" value="ABC_BtuC-like"/>
</dbReference>
<feature type="transmembrane region" description="Helical" evidence="7">
    <location>
        <begin position="95"/>
        <end position="115"/>
    </location>
</feature>
<reference evidence="8 9" key="1">
    <citation type="submission" date="2021-01" db="EMBL/GenBank/DDBJ databases">
        <title>Whole genome shotgun sequence of Microbispora amethystogenes NBRC 101907.</title>
        <authorList>
            <person name="Komaki H."/>
            <person name="Tamura T."/>
        </authorList>
    </citation>
    <scope>NUCLEOTIDE SEQUENCE [LARGE SCALE GENOMIC DNA]</scope>
    <source>
        <strain evidence="8 9">NBRC 101907</strain>
    </source>
</reference>
<dbReference type="EMBL" id="BOOB01000052">
    <property type="protein sequence ID" value="GIH35900.1"/>
    <property type="molecule type" value="Genomic_DNA"/>
</dbReference>
<evidence type="ECO:0000256" key="3">
    <source>
        <dbReference type="ARBA" id="ARBA00022692"/>
    </source>
</evidence>
<evidence type="ECO:0000256" key="4">
    <source>
        <dbReference type="ARBA" id="ARBA00022989"/>
    </source>
</evidence>
<evidence type="ECO:0000256" key="7">
    <source>
        <dbReference type="SAM" id="Phobius"/>
    </source>
</evidence>
<organism evidence="8 9">
    <name type="scientific">Microbispora amethystogenes</name>
    <dbReference type="NCBI Taxonomy" id="1427754"/>
    <lineage>
        <taxon>Bacteria</taxon>
        <taxon>Bacillati</taxon>
        <taxon>Actinomycetota</taxon>
        <taxon>Actinomycetes</taxon>
        <taxon>Streptosporangiales</taxon>
        <taxon>Streptosporangiaceae</taxon>
        <taxon>Microbispora</taxon>
    </lineage>
</organism>
<evidence type="ECO:0000256" key="6">
    <source>
        <dbReference type="RuleBase" id="RU003943"/>
    </source>
</evidence>
<comment type="caution">
    <text evidence="8">The sequence shown here is derived from an EMBL/GenBank/DDBJ whole genome shotgun (WGS) entry which is preliminary data.</text>
</comment>
<dbReference type="Gene3D" id="1.10.3470.10">
    <property type="entry name" value="ABC transporter involved in vitamin B12 uptake, BtuC"/>
    <property type="match status" value="1"/>
</dbReference>
<keyword evidence="4 7" id="KW-1133">Transmembrane helix</keyword>
<feature type="transmembrane region" description="Helical" evidence="7">
    <location>
        <begin position="65"/>
        <end position="83"/>
    </location>
</feature>
<dbReference type="RefSeq" id="WP_204288587.1">
    <property type="nucleotide sequence ID" value="NZ_BAABEJ010000025.1"/>
</dbReference>
<accession>A0ABQ4FM59</accession>
<keyword evidence="6" id="KW-0813">Transport</keyword>
<feature type="transmembrane region" description="Helical" evidence="7">
    <location>
        <begin position="195"/>
        <end position="212"/>
    </location>
</feature>
<feature type="transmembrane region" description="Helical" evidence="7">
    <location>
        <begin position="135"/>
        <end position="153"/>
    </location>
</feature>
<dbReference type="InterPro" id="IPR001626">
    <property type="entry name" value="ABC_TroCD"/>
</dbReference>